<dbReference type="GO" id="GO:0008270">
    <property type="term" value="F:zinc ion binding"/>
    <property type="evidence" value="ECO:0007669"/>
    <property type="project" value="UniProtKB-KW"/>
</dbReference>
<evidence type="ECO:0000313" key="4">
    <source>
        <dbReference type="Proteomes" id="UP001458880"/>
    </source>
</evidence>
<name>A0AAW1IAC0_POPJA</name>
<accession>A0AAW1IAC0</accession>
<protein>
    <submittedName>
        <fullName evidence="3">Zinc knuckle</fullName>
    </submittedName>
</protein>
<dbReference type="SUPFAM" id="SSF57756">
    <property type="entry name" value="Retrovirus zinc finger-like domains"/>
    <property type="match status" value="1"/>
</dbReference>
<sequence>MGEWLEDVNDIRIGQRVNEQIMILKAGEALQGKARKFYDRWRPSVRNWDNFEEDLLTAFPDYETYHTKLLRAANMKSSDFSSISEYGLAKVRSLYRYYPDLPCDRVLSPVIGDITSNAVRGGIRLHQPKDQKELMLLLRQYEAENDSQEPPAKRHKTENKSQFLRKCFNCGKTGHKKYQCYNTTPNIDKTQSYRQMTDNGKTGHKKYQCYNTTPNIDKTQSYRQMTDNDSLPKCNLLQACRSY</sequence>
<comment type="caution">
    <text evidence="3">The sequence shown here is derived from an EMBL/GenBank/DDBJ whole genome shotgun (WGS) entry which is preliminary data.</text>
</comment>
<proteinExistence type="predicted"/>
<keyword evidence="4" id="KW-1185">Reference proteome</keyword>
<keyword evidence="1" id="KW-0862">Zinc</keyword>
<dbReference type="GO" id="GO:0003676">
    <property type="term" value="F:nucleic acid binding"/>
    <property type="evidence" value="ECO:0007669"/>
    <property type="project" value="InterPro"/>
</dbReference>
<dbReference type="Pfam" id="PF00098">
    <property type="entry name" value="zf-CCHC"/>
    <property type="match status" value="1"/>
</dbReference>
<dbReference type="InterPro" id="IPR036875">
    <property type="entry name" value="Znf_CCHC_sf"/>
</dbReference>
<organism evidence="3 4">
    <name type="scientific">Popillia japonica</name>
    <name type="common">Japanese beetle</name>
    <dbReference type="NCBI Taxonomy" id="7064"/>
    <lineage>
        <taxon>Eukaryota</taxon>
        <taxon>Metazoa</taxon>
        <taxon>Ecdysozoa</taxon>
        <taxon>Arthropoda</taxon>
        <taxon>Hexapoda</taxon>
        <taxon>Insecta</taxon>
        <taxon>Pterygota</taxon>
        <taxon>Neoptera</taxon>
        <taxon>Endopterygota</taxon>
        <taxon>Coleoptera</taxon>
        <taxon>Polyphaga</taxon>
        <taxon>Scarabaeiformia</taxon>
        <taxon>Scarabaeidae</taxon>
        <taxon>Rutelinae</taxon>
        <taxon>Popillia</taxon>
    </lineage>
</organism>
<evidence type="ECO:0000259" key="2">
    <source>
        <dbReference type="PROSITE" id="PS50158"/>
    </source>
</evidence>
<evidence type="ECO:0000256" key="1">
    <source>
        <dbReference type="PROSITE-ProRule" id="PRU00047"/>
    </source>
</evidence>
<dbReference type="InterPro" id="IPR001878">
    <property type="entry name" value="Znf_CCHC"/>
</dbReference>
<evidence type="ECO:0000313" key="3">
    <source>
        <dbReference type="EMBL" id="KAK9685886.1"/>
    </source>
</evidence>
<feature type="domain" description="CCHC-type" evidence="2">
    <location>
        <begin position="165"/>
        <end position="180"/>
    </location>
</feature>
<dbReference type="Proteomes" id="UP001458880">
    <property type="component" value="Unassembled WGS sequence"/>
</dbReference>
<dbReference type="AlphaFoldDB" id="A0AAW1IAC0"/>
<reference evidence="3 4" key="1">
    <citation type="journal article" date="2024" name="BMC Genomics">
        <title>De novo assembly and annotation of Popillia japonica's genome with initial clues to its potential as an invasive pest.</title>
        <authorList>
            <person name="Cucini C."/>
            <person name="Boschi S."/>
            <person name="Funari R."/>
            <person name="Cardaioli E."/>
            <person name="Iannotti N."/>
            <person name="Marturano G."/>
            <person name="Paoli F."/>
            <person name="Bruttini M."/>
            <person name="Carapelli A."/>
            <person name="Frati F."/>
            <person name="Nardi F."/>
        </authorList>
    </citation>
    <scope>NUCLEOTIDE SEQUENCE [LARGE SCALE GENOMIC DNA]</scope>
    <source>
        <strain evidence="3">DMR45628</strain>
    </source>
</reference>
<dbReference type="SMART" id="SM00343">
    <property type="entry name" value="ZnF_C2HC"/>
    <property type="match status" value="2"/>
</dbReference>
<gene>
    <name evidence="3" type="ORF">QE152_g37599</name>
</gene>
<dbReference type="PROSITE" id="PS50158">
    <property type="entry name" value="ZF_CCHC"/>
    <property type="match status" value="1"/>
</dbReference>
<keyword evidence="1" id="KW-0863">Zinc-finger</keyword>
<dbReference type="EMBL" id="JASPKY010000742">
    <property type="protein sequence ID" value="KAK9685886.1"/>
    <property type="molecule type" value="Genomic_DNA"/>
</dbReference>
<keyword evidence="1" id="KW-0479">Metal-binding</keyword>